<feature type="chain" id="PRO_5045864287" evidence="11">
    <location>
        <begin position="25"/>
        <end position="1074"/>
    </location>
</feature>
<dbReference type="InterPro" id="IPR009081">
    <property type="entry name" value="PP-bd_ACP"/>
</dbReference>
<dbReference type="Pfam" id="PF00023">
    <property type="entry name" value="Ank"/>
    <property type="match status" value="1"/>
</dbReference>
<comment type="caution">
    <text evidence="14">The sequence shown here is derived from an EMBL/GenBank/DDBJ whole genome shotgun (WGS) entry which is preliminary data.</text>
</comment>
<dbReference type="PROSITE" id="PS51471">
    <property type="entry name" value="FE2OG_OXY"/>
    <property type="match status" value="1"/>
</dbReference>
<feature type="domain" description="Carrier" evidence="12">
    <location>
        <begin position="392"/>
        <end position="471"/>
    </location>
</feature>
<dbReference type="Pfam" id="PF12796">
    <property type="entry name" value="Ank_2"/>
    <property type="match status" value="1"/>
</dbReference>
<dbReference type="PROSITE" id="PS50297">
    <property type="entry name" value="ANK_REP_REGION"/>
    <property type="match status" value="1"/>
</dbReference>
<evidence type="ECO:0000256" key="10">
    <source>
        <dbReference type="PROSITE-ProRule" id="PRU00023"/>
    </source>
</evidence>
<gene>
    <name evidence="14" type="ORF">SCF082_LOCUS11641</name>
</gene>
<dbReference type="SMART" id="SM00702">
    <property type="entry name" value="P4Hc"/>
    <property type="match status" value="1"/>
</dbReference>
<dbReference type="SUPFAM" id="SSF48403">
    <property type="entry name" value="Ankyrin repeat"/>
    <property type="match status" value="1"/>
</dbReference>
<dbReference type="InterPro" id="IPR002110">
    <property type="entry name" value="Ankyrin_rpt"/>
</dbReference>
<dbReference type="InterPro" id="IPR005123">
    <property type="entry name" value="Oxoglu/Fe-dep_dioxygenase_dom"/>
</dbReference>
<protein>
    <submittedName>
        <fullName evidence="14">Probable CoA ligase CCL9 (HlCCL9)</fullName>
    </submittedName>
</protein>
<dbReference type="PROSITE" id="PS00012">
    <property type="entry name" value="PHOSPHOPANTETHEINE"/>
    <property type="match status" value="1"/>
</dbReference>
<dbReference type="Pfam" id="PF13637">
    <property type="entry name" value="Ank_4"/>
    <property type="match status" value="1"/>
</dbReference>
<evidence type="ECO:0000313" key="15">
    <source>
        <dbReference type="Proteomes" id="UP001642464"/>
    </source>
</evidence>
<keyword evidence="7" id="KW-0223">Dioxygenase</keyword>
<evidence type="ECO:0000313" key="14">
    <source>
        <dbReference type="EMBL" id="CAK9012760.1"/>
    </source>
</evidence>
<dbReference type="SUPFAM" id="SSF56801">
    <property type="entry name" value="Acetyl-CoA synthetase-like"/>
    <property type="match status" value="1"/>
</dbReference>
<dbReference type="InterPro" id="IPR006620">
    <property type="entry name" value="Pro_4_hyd_alph"/>
</dbReference>
<keyword evidence="10" id="KW-0040">ANK repeat</keyword>
<keyword evidence="11" id="KW-0732">Signal</keyword>
<evidence type="ECO:0000256" key="2">
    <source>
        <dbReference type="ARBA" id="ARBA00006432"/>
    </source>
</evidence>
<reference evidence="14 15" key="1">
    <citation type="submission" date="2024-02" db="EMBL/GenBank/DDBJ databases">
        <authorList>
            <person name="Chen Y."/>
            <person name="Shah S."/>
            <person name="Dougan E. K."/>
            <person name="Thang M."/>
            <person name="Chan C."/>
        </authorList>
    </citation>
    <scope>NUCLEOTIDE SEQUENCE [LARGE SCALE GENOMIC DNA]</scope>
</reference>
<dbReference type="Gene3D" id="2.60.120.620">
    <property type="entry name" value="q2cbj1_9rhob like domain"/>
    <property type="match status" value="1"/>
</dbReference>
<keyword evidence="9" id="KW-0408">Iron</keyword>
<dbReference type="InterPro" id="IPR006162">
    <property type="entry name" value="Ppantetheine_attach_site"/>
</dbReference>
<comment type="similarity">
    <text evidence="2">Belongs to the ATP-dependent AMP-binding enzyme family.</text>
</comment>
<dbReference type="Proteomes" id="UP001642464">
    <property type="component" value="Unassembled WGS sequence"/>
</dbReference>
<dbReference type="PROSITE" id="PS50075">
    <property type="entry name" value="CARRIER"/>
    <property type="match status" value="1"/>
</dbReference>
<evidence type="ECO:0000256" key="3">
    <source>
        <dbReference type="ARBA" id="ARBA00022450"/>
    </source>
</evidence>
<dbReference type="Gene3D" id="3.30.300.30">
    <property type="match status" value="1"/>
</dbReference>
<evidence type="ECO:0000256" key="7">
    <source>
        <dbReference type="ARBA" id="ARBA00022964"/>
    </source>
</evidence>
<dbReference type="Gene3D" id="1.10.1200.10">
    <property type="entry name" value="ACP-like"/>
    <property type="match status" value="1"/>
</dbReference>
<dbReference type="Pfam" id="PF00501">
    <property type="entry name" value="AMP-binding"/>
    <property type="match status" value="1"/>
</dbReference>
<dbReference type="PANTHER" id="PTHR43201:SF5">
    <property type="entry name" value="MEDIUM-CHAIN ACYL-COA LIGASE ACSF2, MITOCHONDRIAL"/>
    <property type="match status" value="1"/>
</dbReference>
<dbReference type="GO" id="GO:0016874">
    <property type="term" value="F:ligase activity"/>
    <property type="evidence" value="ECO:0007669"/>
    <property type="project" value="UniProtKB-KW"/>
</dbReference>
<dbReference type="InterPro" id="IPR000873">
    <property type="entry name" value="AMP-dep_synth/lig_dom"/>
</dbReference>
<dbReference type="PANTHER" id="PTHR43201">
    <property type="entry name" value="ACYL-COA SYNTHETASE"/>
    <property type="match status" value="1"/>
</dbReference>
<evidence type="ECO:0000256" key="5">
    <source>
        <dbReference type="ARBA" id="ARBA00022598"/>
    </source>
</evidence>
<feature type="signal peptide" evidence="11">
    <location>
        <begin position="1"/>
        <end position="24"/>
    </location>
</feature>
<evidence type="ECO:0000256" key="6">
    <source>
        <dbReference type="ARBA" id="ARBA00022723"/>
    </source>
</evidence>
<keyword evidence="3" id="KW-0596">Phosphopantetheine</keyword>
<dbReference type="Gene3D" id="3.40.50.12780">
    <property type="entry name" value="N-terminal domain of ligase-like"/>
    <property type="match status" value="1"/>
</dbReference>
<feature type="repeat" description="ANK" evidence="10">
    <location>
        <begin position="578"/>
        <end position="610"/>
    </location>
</feature>
<evidence type="ECO:0000256" key="8">
    <source>
        <dbReference type="ARBA" id="ARBA00023002"/>
    </source>
</evidence>
<dbReference type="EMBL" id="CAXAMM010006925">
    <property type="protein sequence ID" value="CAK9012760.1"/>
    <property type="molecule type" value="Genomic_DNA"/>
</dbReference>
<dbReference type="SMART" id="SM00248">
    <property type="entry name" value="ANK"/>
    <property type="match status" value="5"/>
</dbReference>
<dbReference type="PROSITE" id="PS50088">
    <property type="entry name" value="ANK_REPEAT"/>
    <property type="match status" value="2"/>
</dbReference>
<sequence length="1074" mass="118112">MNCLPLFHIHGLAVNVLVPAIAGAMSVCLSGPFDAAAVLKRLNTEPQITLYSAVPTLHQLIFTAKSESDLEDSYPSLRLIRSCSAHLPSALARSLALALDVEVLPTYAMTESMPIASPAPHGGMRGGAPPRFHGTLGWAAGPEVRLLTDPLTDLLTADDVGPMATRTSEAATTTSRTLKPLEEGLEGEICVRGACVTRGYELRRDEEDPNRDAFVEGWFRTGDLAKVCKEGLILSGRNKEIINKSGEKFAPLQIEEVYLQHPLIKDCVAFAATCEKRGEAIGLAIEMGDRSEEDLQQCNLDALRMFGRRTQELRLVALPDCVVWMTRLLRTATGKKLRVGLAEKLGLPTLSGDHGEWFATSDAAPGAFHFTLRPAQRFERFSQRVDVAAGAAGIGEVLRTVRDVVMELVRCDFEDDQPLMDVGIDSLSATTLINRLEMKLDINLAGDDGAVSLLDKYPSLQKLAAAAFLAMQKKDIDTASARSTHRPRMPYFGLGRRTSLKQFVVDARDPNSLLFAAQHGHAEQIRRSCEGVLSSMSPDEEVDKNGLTALHYAAGKGDLEIVGLLLELKAGVDTRNKDLRTPLMWAARNGHVDVCEELVRCQADVLASNKLGICCLHWAAWGGSLEAVAFLLEKEANIDAVCHAGCNVAVWAATAGSFDMCQWLHQKRADFASTNKNGHGVLNKACWRGHSVKLISWMLNLEGVEAQLFESDWDGELPLDRARQKGHSALAEWLRDEMYSLRVPRVPRSMARRLGVLMACVAGAMDSVAPACTALEAARKLTAPKATLKKNGEFEGGDFWEEHEDLLRSAWRERVPLHAELYEYGPAFEREYLHPQLRDAVQKARLGQEKDAHELFEEIIPGWAEGVFATDLLFTAQFREEFRRELDAINGSGIPTRRPNGMNRYGVILDEVGFEKMLEQLCDAYLRPLAAMLFPELVGARDADEHYAFTVNYDTEGDTELAKHGDASVVTINLCLGPDSWEGSTLRFFESGGSGMYALPKGNDSAGAGDVNFRAGMALIHRGQHQHQAQELTSGQRVNLVIWLHAKDGVVRIAPYAPDEQLTAAQRWSPHRFL</sequence>
<evidence type="ECO:0000256" key="11">
    <source>
        <dbReference type="SAM" id="SignalP"/>
    </source>
</evidence>
<evidence type="ECO:0000259" key="13">
    <source>
        <dbReference type="PROSITE" id="PS51471"/>
    </source>
</evidence>
<dbReference type="InterPro" id="IPR036736">
    <property type="entry name" value="ACP-like_sf"/>
</dbReference>
<dbReference type="Pfam" id="PF25238">
    <property type="entry name" value="OGFOD2-like"/>
    <property type="match status" value="1"/>
</dbReference>
<organism evidence="14 15">
    <name type="scientific">Durusdinium trenchii</name>
    <dbReference type="NCBI Taxonomy" id="1381693"/>
    <lineage>
        <taxon>Eukaryota</taxon>
        <taxon>Sar</taxon>
        <taxon>Alveolata</taxon>
        <taxon>Dinophyceae</taxon>
        <taxon>Suessiales</taxon>
        <taxon>Symbiodiniaceae</taxon>
        <taxon>Durusdinium</taxon>
    </lineage>
</organism>
<dbReference type="SUPFAM" id="SSF47336">
    <property type="entry name" value="ACP-like"/>
    <property type="match status" value="1"/>
</dbReference>
<name>A0ABP0JED4_9DINO</name>
<keyword evidence="8" id="KW-0560">Oxidoreductase</keyword>
<evidence type="ECO:0000259" key="12">
    <source>
        <dbReference type="PROSITE" id="PS50075"/>
    </source>
</evidence>
<feature type="domain" description="Fe2OG dioxygenase" evidence="13">
    <location>
        <begin position="944"/>
        <end position="1046"/>
    </location>
</feature>
<proteinExistence type="inferred from homology"/>
<keyword evidence="4" id="KW-0597">Phosphoprotein</keyword>
<dbReference type="Pfam" id="PF00550">
    <property type="entry name" value="PP-binding"/>
    <property type="match status" value="1"/>
</dbReference>
<accession>A0ABP0JED4</accession>
<evidence type="ECO:0000256" key="4">
    <source>
        <dbReference type="ARBA" id="ARBA00022553"/>
    </source>
</evidence>
<dbReference type="InterPro" id="IPR045851">
    <property type="entry name" value="AMP-bd_C_sf"/>
</dbReference>
<keyword evidence="15" id="KW-1185">Reference proteome</keyword>
<evidence type="ECO:0000256" key="1">
    <source>
        <dbReference type="ARBA" id="ARBA00001961"/>
    </source>
</evidence>
<keyword evidence="6" id="KW-0479">Metal-binding</keyword>
<dbReference type="InterPro" id="IPR036770">
    <property type="entry name" value="Ankyrin_rpt-contain_sf"/>
</dbReference>
<dbReference type="Gene3D" id="1.25.40.20">
    <property type="entry name" value="Ankyrin repeat-containing domain"/>
    <property type="match status" value="2"/>
</dbReference>
<feature type="repeat" description="ANK" evidence="10">
    <location>
        <begin position="545"/>
        <end position="577"/>
    </location>
</feature>
<keyword evidence="5 14" id="KW-0436">Ligase</keyword>
<comment type="cofactor">
    <cofactor evidence="1">
        <name>L-ascorbate</name>
        <dbReference type="ChEBI" id="CHEBI:38290"/>
    </cofactor>
</comment>
<evidence type="ECO:0000256" key="9">
    <source>
        <dbReference type="ARBA" id="ARBA00023004"/>
    </source>
</evidence>
<dbReference type="InterPro" id="IPR042099">
    <property type="entry name" value="ANL_N_sf"/>
</dbReference>